<dbReference type="AlphaFoldDB" id="A0AAD7XPS0"/>
<dbReference type="Proteomes" id="UP001230188">
    <property type="component" value="Unassembled WGS sequence"/>
</dbReference>
<protein>
    <submittedName>
        <fullName evidence="1">Uncharacterized protein</fullName>
    </submittedName>
</protein>
<reference evidence="1" key="1">
    <citation type="submission" date="2023-01" db="EMBL/GenBank/DDBJ databases">
        <title>Metagenome sequencing of chrysophaentin producing Chrysophaeum taylorii.</title>
        <authorList>
            <person name="Davison J."/>
            <person name="Bewley C."/>
        </authorList>
    </citation>
    <scope>NUCLEOTIDE SEQUENCE</scope>
    <source>
        <strain evidence="1">NIES-1699</strain>
    </source>
</reference>
<dbReference type="SUPFAM" id="SSF53335">
    <property type="entry name" value="S-adenosyl-L-methionine-dependent methyltransferases"/>
    <property type="match status" value="1"/>
</dbReference>
<sequence length="233" mass="25424">MPLASASVVAAVAEKVQRSTEKRVFVGWRREKDTDCTRYGSFEYRCAPSGKILRIDESYSSTGTRVWDTAVAMSRLFEKRGVRGTILELGAGTGLLGMALSARGADRVVLTELGAVVPHLEKTVERNALGNVRVAELDWTDGDLEEFRGFDLVVASDVLICEQWAVALARVLVVLRTETYVGTARGRDGVGYFLRAVEPAFEVSALPPDAFHPDFACPDILVFHLAPRSSSST</sequence>
<dbReference type="Pfam" id="PF10294">
    <property type="entry name" value="Methyltransf_16"/>
    <property type="match status" value="1"/>
</dbReference>
<dbReference type="Gene3D" id="3.40.50.150">
    <property type="entry name" value="Vaccinia Virus protein VP39"/>
    <property type="match status" value="1"/>
</dbReference>
<organism evidence="1 2">
    <name type="scientific">Chrysophaeum taylorii</name>
    <dbReference type="NCBI Taxonomy" id="2483200"/>
    <lineage>
        <taxon>Eukaryota</taxon>
        <taxon>Sar</taxon>
        <taxon>Stramenopiles</taxon>
        <taxon>Ochrophyta</taxon>
        <taxon>Pelagophyceae</taxon>
        <taxon>Pelagomonadales</taxon>
        <taxon>Pelagomonadaceae</taxon>
        <taxon>Chrysophaeum</taxon>
    </lineage>
</organism>
<dbReference type="EMBL" id="JAQMWT010000149">
    <property type="protein sequence ID" value="KAJ8609116.1"/>
    <property type="molecule type" value="Genomic_DNA"/>
</dbReference>
<gene>
    <name evidence="1" type="ORF">CTAYLR_006053</name>
</gene>
<keyword evidence="2" id="KW-1185">Reference proteome</keyword>
<dbReference type="InterPro" id="IPR019410">
    <property type="entry name" value="Methyltransf_16"/>
</dbReference>
<proteinExistence type="predicted"/>
<evidence type="ECO:0000313" key="1">
    <source>
        <dbReference type="EMBL" id="KAJ8609116.1"/>
    </source>
</evidence>
<comment type="caution">
    <text evidence="1">The sequence shown here is derived from an EMBL/GenBank/DDBJ whole genome shotgun (WGS) entry which is preliminary data.</text>
</comment>
<dbReference type="InterPro" id="IPR029063">
    <property type="entry name" value="SAM-dependent_MTases_sf"/>
</dbReference>
<dbReference type="PANTHER" id="PTHR14614">
    <property type="entry name" value="HEPATOCELLULAR CARCINOMA-ASSOCIATED ANTIGEN"/>
    <property type="match status" value="1"/>
</dbReference>
<evidence type="ECO:0000313" key="2">
    <source>
        <dbReference type="Proteomes" id="UP001230188"/>
    </source>
</evidence>
<dbReference type="PANTHER" id="PTHR14614:SF109">
    <property type="entry name" value="RIBOSOMAL LYSINE N-METHYLTRANSFERASE 5"/>
    <property type="match status" value="1"/>
</dbReference>
<accession>A0AAD7XPS0</accession>
<dbReference type="CDD" id="cd02440">
    <property type="entry name" value="AdoMet_MTases"/>
    <property type="match status" value="1"/>
</dbReference>
<name>A0AAD7XPS0_9STRA</name>